<keyword evidence="1" id="KW-0812">Transmembrane</keyword>
<reference evidence="3" key="1">
    <citation type="submission" date="2016-11" db="UniProtKB">
        <authorList>
            <consortium name="WormBaseParasite"/>
        </authorList>
    </citation>
    <scope>IDENTIFICATION</scope>
</reference>
<keyword evidence="2" id="KW-1185">Reference proteome</keyword>
<protein>
    <submittedName>
        <fullName evidence="3">7TM_GPCR_Srx domain-containing protein</fullName>
    </submittedName>
</protein>
<sequence length="100" mass="11703">MQSCAILDRGCYNELREVINNAHDILVTFFLRSKYSLSKIVFVMTGINFSLFAGLLRFLWQGTHDLTRLNSSFFILGQKYFLDILLSVFSYYGMLEKWVL</sequence>
<organism evidence="2 3">
    <name type="scientific">Heterorhabditis bacteriophora</name>
    <name type="common">Entomopathogenic nematode worm</name>
    <dbReference type="NCBI Taxonomy" id="37862"/>
    <lineage>
        <taxon>Eukaryota</taxon>
        <taxon>Metazoa</taxon>
        <taxon>Ecdysozoa</taxon>
        <taxon>Nematoda</taxon>
        <taxon>Chromadorea</taxon>
        <taxon>Rhabditida</taxon>
        <taxon>Rhabditina</taxon>
        <taxon>Rhabditomorpha</taxon>
        <taxon>Strongyloidea</taxon>
        <taxon>Heterorhabditidae</taxon>
        <taxon>Heterorhabditis</taxon>
    </lineage>
</organism>
<proteinExistence type="predicted"/>
<feature type="transmembrane region" description="Helical" evidence="1">
    <location>
        <begin position="40"/>
        <end position="60"/>
    </location>
</feature>
<accession>A0A1I7W6P9</accession>
<dbReference type="AlphaFoldDB" id="A0A1I7W6P9"/>
<dbReference type="WBParaSite" id="Hba_00295">
    <property type="protein sequence ID" value="Hba_00295"/>
    <property type="gene ID" value="Hba_00295"/>
</dbReference>
<name>A0A1I7W6P9_HETBA</name>
<dbReference type="Proteomes" id="UP000095283">
    <property type="component" value="Unplaced"/>
</dbReference>
<feature type="transmembrane region" description="Helical" evidence="1">
    <location>
        <begin position="72"/>
        <end position="94"/>
    </location>
</feature>
<evidence type="ECO:0000313" key="2">
    <source>
        <dbReference type="Proteomes" id="UP000095283"/>
    </source>
</evidence>
<evidence type="ECO:0000256" key="1">
    <source>
        <dbReference type="SAM" id="Phobius"/>
    </source>
</evidence>
<evidence type="ECO:0000313" key="3">
    <source>
        <dbReference type="WBParaSite" id="Hba_00295"/>
    </source>
</evidence>
<keyword evidence="1" id="KW-1133">Transmembrane helix</keyword>
<keyword evidence="1" id="KW-0472">Membrane</keyword>